<dbReference type="InterPro" id="IPR001810">
    <property type="entry name" value="F-box_dom"/>
</dbReference>
<gene>
    <name evidence="2" type="ORF">CAEBREN_14337</name>
</gene>
<protein>
    <recommendedName>
        <fullName evidence="1">F-box domain-containing protein</fullName>
    </recommendedName>
</protein>
<dbReference type="PANTHER" id="PTHR22899">
    <property type="entry name" value="CYCLIN-RELATED F-BOX FAMILY"/>
    <property type="match status" value="1"/>
</dbReference>
<keyword evidence="3" id="KW-1185">Reference proteome</keyword>
<dbReference type="InterPro" id="IPR012885">
    <property type="entry name" value="F-box_Sdz-33"/>
</dbReference>
<dbReference type="Pfam" id="PF07735">
    <property type="entry name" value="FBA_2"/>
    <property type="match status" value="1"/>
</dbReference>
<proteinExistence type="predicted"/>
<evidence type="ECO:0000259" key="1">
    <source>
        <dbReference type="PROSITE" id="PS50181"/>
    </source>
</evidence>
<feature type="domain" description="F-box" evidence="1">
    <location>
        <begin position="4"/>
        <end position="54"/>
    </location>
</feature>
<sequence>MTKTFPLLKLPLLVQQHIIRTMDCHSTITFSMGSQKMKSLVRRLNFRAKRFRTYVGNNEIRVTSNEAHIDVKFWLEENEPDSFLAMGMLWDCKARKLRDWMNHLKYIYNCDRYGFLFIDGCEQFRVNFLREEFEQLEHEEIRLIETSDVYAIEVLQTFVPVKQLMISTDPFPTRDGLEIIICRPFDELVLHQHIPTTVIELININAIDIECWKCDMTEEDLNLFFRLWIHGEYSRLSYMFLKIVKADFDEIKAFEEMEYEMEKKPDDEIKKVYWIKSLDGGKASIRFSEWGECTDVKFKVQK</sequence>
<reference evidence="3" key="1">
    <citation type="submission" date="2011-07" db="EMBL/GenBank/DDBJ databases">
        <authorList>
            <consortium name="Caenorhabditis brenneri Sequencing and Analysis Consortium"/>
            <person name="Wilson R.K."/>
        </authorList>
    </citation>
    <scope>NUCLEOTIDE SEQUENCE [LARGE SCALE GENOMIC DNA]</scope>
    <source>
        <strain evidence="3">PB2801</strain>
    </source>
</reference>
<dbReference type="InParanoid" id="G0NSC7"/>
<dbReference type="Proteomes" id="UP000008068">
    <property type="component" value="Unassembled WGS sequence"/>
</dbReference>
<dbReference type="EMBL" id="GL379937">
    <property type="protein sequence ID" value="EGT36720.1"/>
    <property type="molecule type" value="Genomic_DNA"/>
</dbReference>
<dbReference type="InterPro" id="IPR053222">
    <property type="entry name" value="Zygotic_Embryogenesis-Asso"/>
</dbReference>
<accession>G0NSC7</accession>
<dbReference type="PROSITE" id="PS50181">
    <property type="entry name" value="FBOX"/>
    <property type="match status" value="1"/>
</dbReference>
<dbReference type="PANTHER" id="PTHR22899:SF0">
    <property type="entry name" value="F-BOX ASSOCIATED DOMAIN-CONTAINING PROTEIN-RELATED"/>
    <property type="match status" value="1"/>
</dbReference>
<name>G0NSC7_CAEBE</name>
<organism evidence="3">
    <name type="scientific">Caenorhabditis brenneri</name>
    <name type="common">Nematode worm</name>
    <dbReference type="NCBI Taxonomy" id="135651"/>
    <lineage>
        <taxon>Eukaryota</taxon>
        <taxon>Metazoa</taxon>
        <taxon>Ecdysozoa</taxon>
        <taxon>Nematoda</taxon>
        <taxon>Chromadorea</taxon>
        <taxon>Rhabditida</taxon>
        <taxon>Rhabditina</taxon>
        <taxon>Rhabditomorpha</taxon>
        <taxon>Rhabditoidea</taxon>
        <taxon>Rhabditidae</taxon>
        <taxon>Peloderinae</taxon>
        <taxon>Caenorhabditis</taxon>
    </lineage>
</organism>
<evidence type="ECO:0000313" key="2">
    <source>
        <dbReference type="EMBL" id="EGT36720.1"/>
    </source>
</evidence>
<dbReference type="AlphaFoldDB" id="G0NSC7"/>
<dbReference type="HOGENOM" id="CLU_922050_0_0_1"/>
<evidence type="ECO:0000313" key="3">
    <source>
        <dbReference type="Proteomes" id="UP000008068"/>
    </source>
</evidence>